<gene>
    <name evidence="1" type="ORF">VU00_11753</name>
</gene>
<sequence length="178" mass="20321">MARGYLRTITDEKNIELAVRIALPHQEEQGNIIYQTLARTDGLQDSAWLTESVPANEGIPRYLIEERDICNVLVYRDIKKAVREKVFQEAKDDESFAERVGTLAIAPLKAWDGKKKSMIGMVYLASGRKKTFREEHIDGIRFLADILSDAVASSITVNHMLIMKGNKNARRRQLLEKY</sequence>
<evidence type="ECO:0000313" key="2">
    <source>
        <dbReference type="Proteomes" id="UP000287615"/>
    </source>
</evidence>
<accession>A0A3S3UGT6</accession>
<name>A0A3S3UGT6_9BACT</name>
<dbReference type="AlphaFoldDB" id="A0A3S3UGT6"/>
<reference evidence="1 2" key="1">
    <citation type="submission" date="2017-01" db="EMBL/GenBank/DDBJ databases">
        <title>The cable genome- insights into the physiology and evolution of filamentous bacteria capable of sulfide oxidation via long distance electron transfer.</title>
        <authorList>
            <person name="Schreiber L."/>
            <person name="Bjerg J.T."/>
            <person name="Boggild A."/>
            <person name="Van De Vossenberg J."/>
            <person name="Meysman F."/>
            <person name="Nielsen L.P."/>
            <person name="Schramm A."/>
            <person name="Kjeldsen K.U."/>
        </authorList>
    </citation>
    <scope>NUCLEOTIDE SEQUENCE [LARGE SCALE GENOMIC DNA]</scope>
    <source>
        <strain evidence="1">A3</strain>
    </source>
</reference>
<dbReference type="InterPro" id="IPR029016">
    <property type="entry name" value="GAF-like_dom_sf"/>
</dbReference>
<dbReference type="Proteomes" id="UP000287615">
    <property type="component" value="Unassembled WGS sequence"/>
</dbReference>
<proteinExistence type="predicted"/>
<protein>
    <recommendedName>
        <fullName evidence="3">GAF domain-containing protein</fullName>
    </recommendedName>
</protein>
<comment type="caution">
    <text evidence="1">The sequence shown here is derived from an EMBL/GenBank/DDBJ whole genome shotgun (WGS) entry which is preliminary data.</text>
</comment>
<dbReference type="SUPFAM" id="SSF55781">
    <property type="entry name" value="GAF domain-like"/>
    <property type="match status" value="1"/>
</dbReference>
<organism evidence="1 2">
    <name type="scientific">Candidatus Electrothrix marina</name>
    <dbReference type="NCBI Taxonomy" id="1859130"/>
    <lineage>
        <taxon>Bacteria</taxon>
        <taxon>Pseudomonadati</taxon>
        <taxon>Thermodesulfobacteriota</taxon>
        <taxon>Desulfobulbia</taxon>
        <taxon>Desulfobulbales</taxon>
        <taxon>Desulfobulbaceae</taxon>
        <taxon>Candidatus Electrothrix</taxon>
    </lineage>
</organism>
<dbReference type="Gene3D" id="3.30.450.40">
    <property type="match status" value="1"/>
</dbReference>
<evidence type="ECO:0000313" key="1">
    <source>
        <dbReference type="EMBL" id="RWX49974.1"/>
    </source>
</evidence>
<evidence type="ECO:0008006" key="3">
    <source>
        <dbReference type="Google" id="ProtNLM"/>
    </source>
</evidence>
<dbReference type="EMBL" id="MTKR01000175">
    <property type="protein sequence ID" value="RWX49974.1"/>
    <property type="molecule type" value="Genomic_DNA"/>
</dbReference>